<comment type="caution">
    <text evidence="1">The sequence shown here is derived from an EMBL/GenBank/DDBJ whole genome shotgun (WGS) entry which is preliminary data.</text>
</comment>
<organism evidence="1">
    <name type="scientific">marine sediment metagenome</name>
    <dbReference type="NCBI Taxonomy" id="412755"/>
    <lineage>
        <taxon>unclassified sequences</taxon>
        <taxon>metagenomes</taxon>
        <taxon>ecological metagenomes</taxon>
    </lineage>
</organism>
<protein>
    <recommendedName>
        <fullName evidence="2">Secretion system C-terminal sorting domain-containing protein</fullName>
    </recommendedName>
</protein>
<sequence>DPETWIIQKNTVTGCEEVIAKEIFIENIRTISRAIEMKLTAPSLIKVFDITGRKIYETFAEELNYKPSSAGIYHVIVGDKKQRIVIVK</sequence>
<gene>
    <name evidence="1" type="ORF">S03H2_50093</name>
</gene>
<dbReference type="AlphaFoldDB" id="X1I129"/>
<name>X1I129_9ZZZZ</name>
<reference evidence="1" key="1">
    <citation type="journal article" date="2014" name="Front. Microbiol.">
        <title>High frequency of phylogenetically diverse reductive dehalogenase-homologous genes in deep subseafloor sedimentary metagenomes.</title>
        <authorList>
            <person name="Kawai M."/>
            <person name="Futagami T."/>
            <person name="Toyoda A."/>
            <person name="Takaki Y."/>
            <person name="Nishi S."/>
            <person name="Hori S."/>
            <person name="Arai W."/>
            <person name="Tsubouchi T."/>
            <person name="Morono Y."/>
            <person name="Uchiyama I."/>
            <person name="Ito T."/>
            <person name="Fujiyama A."/>
            <person name="Inagaki F."/>
            <person name="Takami H."/>
        </authorList>
    </citation>
    <scope>NUCLEOTIDE SEQUENCE</scope>
    <source>
        <strain evidence="1">Expedition CK06-06</strain>
    </source>
</reference>
<dbReference type="EMBL" id="BARU01031695">
    <property type="protein sequence ID" value="GAH62995.1"/>
    <property type="molecule type" value="Genomic_DNA"/>
</dbReference>
<proteinExistence type="predicted"/>
<evidence type="ECO:0008006" key="2">
    <source>
        <dbReference type="Google" id="ProtNLM"/>
    </source>
</evidence>
<feature type="non-terminal residue" evidence="1">
    <location>
        <position position="1"/>
    </location>
</feature>
<accession>X1I129</accession>
<evidence type="ECO:0000313" key="1">
    <source>
        <dbReference type="EMBL" id="GAH62995.1"/>
    </source>
</evidence>